<name>A0ACB6S0W1_9PLEO</name>
<evidence type="ECO:0000313" key="2">
    <source>
        <dbReference type="Proteomes" id="UP000799754"/>
    </source>
</evidence>
<gene>
    <name evidence="1" type="ORF">BU25DRAFT_50767</name>
</gene>
<comment type="caution">
    <text evidence="1">The sequence shown here is derived from an EMBL/GenBank/DDBJ whole genome shotgun (WGS) entry which is preliminary data.</text>
</comment>
<keyword evidence="2" id="KW-1185">Reference proteome</keyword>
<proteinExistence type="predicted"/>
<dbReference type="EMBL" id="MU006716">
    <property type="protein sequence ID" value="KAF2627602.1"/>
    <property type="molecule type" value="Genomic_DNA"/>
</dbReference>
<reference evidence="1" key="1">
    <citation type="journal article" date="2020" name="Stud. Mycol.">
        <title>101 Dothideomycetes genomes: a test case for predicting lifestyles and emergence of pathogens.</title>
        <authorList>
            <person name="Haridas S."/>
            <person name="Albert R."/>
            <person name="Binder M."/>
            <person name="Bloem J."/>
            <person name="Labutti K."/>
            <person name="Salamov A."/>
            <person name="Andreopoulos B."/>
            <person name="Baker S."/>
            <person name="Barry K."/>
            <person name="Bills G."/>
            <person name="Bluhm B."/>
            <person name="Cannon C."/>
            <person name="Castanera R."/>
            <person name="Culley D."/>
            <person name="Daum C."/>
            <person name="Ezra D."/>
            <person name="Gonzalez J."/>
            <person name="Henrissat B."/>
            <person name="Kuo A."/>
            <person name="Liang C."/>
            <person name="Lipzen A."/>
            <person name="Lutzoni F."/>
            <person name="Magnuson J."/>
            <person name="Mondo S."/>
            <person name="Nolan M."/>
            <person name="Ohm R."/>
            <person name="Pangilinan J."/>
            <person name="Park H.-J."/>
            <person name="Ramirez L."/>
            <person name="Alfaro M."/>
            <person name="Sun H."/>
            <person name="Tritt A."/>
            <person name="Yoshinaga Y."/>
            <person name="Zwiers L.-H."/>
            <person name="Turgeon B."/>
            <person name="Goodwin S."/>
            <person name="Spatafora J."/>
            <person name="Crous P."/>
            <person name="Grigoriev I."/>
        </authorList>
    </citation>
    <scope>NUCLEOTIDE SEQUENCE</scope>
    <source>
        <strain evidence="1">CBS 525.71</strain>
    </source>
</reference>
<protein>
    <submittedName>
        <fullName evidence="1">Uncharacterized protein</fullName>
    </submittedName>
</protein>
<dbReference type="Proteomes" id="UP000799754">
    <property type="component" value="Unassembled WGS sequence"/>
</dbReference>
<organism evidence="1 2">
    <name type="scientific">Macroventuria anomochaeta</name>
    <dbReference type="NCBI Taxonomy" id="301207"/>
    <lineage>
        <taxon>Eukaryota</taxon>
        <taxon>Fungi</taxon>
        <taxon>Dikarya</taxon>
        <taxon>Ascomycota</taxon>
        <taxon>Pezizomycotina</taxon>
        <taxon>Dothideomycetes</taxon>
        <taxon>Pleosporomycetidae</taxon>
        <taxon>Pleosporales</taxon>
        <taxon>Pleosporineae</taxon>
        <taxon>Didymellaceae</taxon>
        <taxon>Macroventuria</taxon>
    </lineage>
</organism>
<accession>A0ACB6S0W1</accession>
<evidence type="ECO:0000313" key="1">
    <source>
        <dbReference type="EMBL" id="KAF2627602.1"/>
    </source>
</evidence>
<sequence>MARQLMATKLQLISLCHGYVHHTRDFVRAAHLDSIGMCYAQHVWRALRGRAVPVHVVESLFQIRHNPTELTSSRLLKHRWALFCIAAYMWFVPVAATFPPGALTIAPRPFLSTEQVNALVLNPLLPHMPHISGLGTT</sequence>